<feature type="compositionally biased region" description="Pro residues" evidence="1">
    <location>
        <begin position="143"/>
        <end position="159"/>
    </location>
</feature>
<feature type="region of interest" description="Disordered" evidence="1">
    <location>
        <begin position="136"/>
        <end position="177"/>
    </location>
</feature>
<feature type="transmembrane region" description="Helical" evidence="2">
    <location>
        <begin position="107"/>
        <end position="126"/>
    </location>
</feature>
<evidence type="ECO:0000256" key="2">
    <source>
        <dbReference type="SAM" id="Phobius"/>
    </source>
</evidence>
<sequence length="177" mass="18618">MAVAVVAALWWGYLGIKGFIGLNDFAETADALGKYPDRNAGATKALYIVRSSSAALGALLLVAGVVVLLIRKPAGWMLTVAGGGAGLLSEIFFVFRDQPVKVGYHFNMWVVLWILLAVVVITLALLPQVRSTGSPGSAQQHPYPFPPAGPGYPPGPATPPGMNAPGSGWRQGPPQQW</sequence>
<proteinExistence type="predicted"/>
<feature type="transmembrane region" description="Helical" evidence="2">
    <location>
        <begin position="45"/>
        <end position="69"/>
    </location>
</feature>
<reference evidence="3" key="2">
    <citation type="submission" date="2020-09" db="EMBL/GenBank/DDBJ databases">
        <authorList>
            <person name="Sun Q."/>
            <person name="Zhou Y."/>
        </authorList>
    </citation>
    <scope>NUCLEOTIDE SEQUENCE</scope>
    <source>
        <strain evidence="3">CGMCC 4.5737</strain>
    </source>
</reference>
<gene>
    <name evidence="3" type="ORF">GCM10012275_22930</name>
</gene>
<keyword evidence="2" id="KW-0812">Transmembrane</keyword>
<name>A0A8J3FW90_9PSEU</name>
<organism evidence="3 4">
    <name type="scientific">Longimycelium tulufanense</name>
    <dbReference type="NCBI Taxonomy" id="907463"/>
    <lineage>
        <taxon>Bacteria</taxon>
        <taxon>Bacillati</taxon>
        <taxon>Actinomycetota</taxon>
        <taxon>Actinomycetes</taxon>
        <taxon>Pseudonocardiales</taxon>
        <taxon>Pseudonocardiaceae</taxon>
        <taxon>Longimycelium</taxon>
    </lineage>
</organism>
<protein>
    <submittedName>
        <fullName evidence="3">Uncharacterized protein</fullName>
    </submittedName>
</protein>
<dbReference type="Proteomes" id="UP000637578">
    <property type="component" value="Unassembled WGS sequence"/>
</dbReference>
<reference evidence="3" key="1">
    <citation type="journal article" date="2014" name="Int. J. Syst. Evol. Microbiol.">
        <title>Complete genome sequence of Corynebacterium casei LMG S-19264T (=DSM 44701T), isolated from a smear-ripened cheese.</title>
        <authorList>
            <consortium name="US DOE Joint Genome Institute (JGI-PGF)"/>
            <person name="Walter F."/>
            <person name="Albersmeier A."/>
            <person name="Kalinowski J."/>
            <person name="Ruckert C."/>
        </authorList>
    </citation>
    <scope>NUCLEOTIDE SEQUENCE</scope>
    <source>
        <strain evidence="3">CGMCC 4.5737</strain>
    </source>
</reference>
<dbReference type="AlphaFoldDB" id="A0A8J3FW90"/>
<accession>A0A8J3FW90</accession>
<comment type="caution">
    <text evidence="3">The sequence shown here is derived from an EMBL/GenBank/DDBJ whole genome shotgun (WGS) entry which is preliminary data.</text>
</comment>
<evidence type="ECO:0000313" key="4">
    <source>
        <dbReference type="Proteomes" id="UP000637578"/>
    </source>
</evidence>
<evidence type="ECO:0000313" key="3">
    <source>
        <dbReference type="EMBL" id="GGM51447.1"/>
    </source>
</evidence>
<dbReference type="EMBL" id="BMMK01000009">
    <property type="protein sequence ID" value="GGM51447.1"/>
    <property type="molecule type" value="Genomic_DNA"/>
</dbReference>
<keyword evidence="2" id="KW-1133">Transmembrane helix</keyword>
<keyword evidence="4" id="KW-1185">Reference proteome</keyword>
<feature type="transmembrane region" description="Helical" evidence="2">
    <location>
        <begin position="76"/>
        <end position="95"/>
    </location>
</feature>
<evidence type="ECO:0000256" key="1">
    <source>
        <dbReference type="SAM" id="MobiDB-lite"/>
    </source>
</evidence>
<keyword evidence="2" id="KW-0472">Membrane</keyword>